<dbReference type="InterPro" id="IPR002737">
    <property type="entry name" value="MEMO1_fam"/>
</dbReference>
<gene>
    <name evidence="3" type="primary">amrB</name>
    <name evidence="3" type="ORF">E6C76_04615</name>
</gene>
<sequence>MANASIRPATAAGHYYPGDPLVLHAQLSELLSTAVALETVLAPKALIVPHGAYLYSGPVAATAYAALAPMREQVRRVVLLGPAHHSQFEGFALPAAQAFATPLGAVALSRSHWLALQKRADCVVDDHAHALEHTLEVQLPFLQTVLGGFELVPVLVGAAGPEAVAGLLDELWGGPDTVVVVSSDLSHDLSYEQARHCDRATIRQIVDLGASLTTEQACGAAPVNGLLRAATRHGLDAHLLDLRNSGDTVGGRERVVGYASVAFCESPQYACRACH</sequence>
<dbReference type="Pfam" id="PF01875">
    <property type="entry name" value="Memo"/>
    <property type="match status" value="1"/>
</dbReference>
<evidence type="ECO:0000313" key="3">
    <source>
        <dbReference type="EMBL" id="THF66145.1"/>
    </source>
</evidence>
<reference evidence="3 4" key="1">
    <citation type="submission" date="2019-04" db="EMBL/GenBank/DDBJ databases">
        <title>Azoarcus nasutitermitis sp. nov. isolated from termite nest.</title>
        <authorList>
            <person name="Lin S.-Y."/>
            <person name="Hameed A."/>
            <person name="Hsu Y.-H."/>
            <person name="Young C.-C."/>
        </authorList>
    </citation>
    <scope>NUCLEOTIDE SEQUENCE [LARGE SCALE GENOMIC DNA]</scope>
    <source>
        <strain evidence="3 4">CC-YHH838</strain>
    </source>
</reference>
<dbReference type="OrthoDB" id="9782820at2"/>
<dbReference type="PANTHER" id="PTHR11060">
    <property type="entry name" value="PROTEIN MEMO1"/>
    <property type="match status" value="1"/>
</dbReference>
<organism evidence="3 4">
    <name type="scientific">Pseudothauera nasutitermitis</name>
    <dbReference type="NCBI Taxonomy" id="2565930"/>
    <lineage>
        <taxon>Bacteria</taxon>
        <taxon>Pseudomonadati</taxon>
        <taxon>Pseudomonadota</taxon>
        <taxon>Betaproteobacteria</taxon>
        <taxon>Rhodocyclales</taxon>
        <taxon>Zoogloeaceae</taxon>
        <taxon>Pseudothauera</taxon>
    </lineage>
</organism>
<dbReference type="AlphaFoldDB" id="A0A4S4B1U7"/>
<evidence type="ECO:0000256" key="1">
    <source>
        <dbReference type="ARBA" id="ARBA00006315"/>
    </source>
</evidence>
<comment type="caution">
    <text evidence="3">The sequence shown here is derived from an EMBL/GenBank/DDBJ whole genome shotgun (WGS) entry which is preliminary data.</text>
</comment>
<dbReference type="CDD" id="cd07361">
    <property type="entry name" value="MEMO_like"/>
    <property type="match status" value="1"/>
</dbReference>
<accession>A0A4S4B1U7</accession>
<protein>
    <recommendedName>
        <fullName evidence="2">MEMO1 family protein E6C76_04615</fullName>
    </recommendedName>
</protein>
<dbReference type="Gene3D" id="3.40.830.10">
    <property type="entry name" value="LigB-like"/>
    <property type="match status" value="1"/>
</dbReference>
<dbReference type="Proteomes" id="UP000308430">
    <property type="component" value="Unassembled WGS sequence"/>
</dbReference>
<dbReference type="HAMAP" id="MF_00055">
    <property type="entry name" value="MEMO1"/>
    <property type="match status" value="1"/>
</dbReference>
<evidence type="ECO:0000313" key="4">
    <source>
        <dbReference type="Proteomes" id="UP000308430"/>
    </source>
</evidence>
<name>A0A4S4B1U7_9RHOO</name>
<keyword evidence="4" id="KW-1185">Reference proteome</keyword>
<dbReference type="RefSeq" id="WP_136347094.1">
    <property type="nucleotide sequence ID" value="NZ_SSOC01000002.1"/>
</dbReference>
<dbReference type="PANTHER" id="PTHR11060:SF0">
    <property type="entry name" value="PROTEIN MEMO1"/>
    <property type="match status" value="1"/>
</dbReference>
<proteinExistence type="inferred from homology"/>
<dbReference type="NCBIfam" id="TIGR04336">
    <property type="entry name" value="AmmeMemoSam_B"/>
    <property type="match status" value="1"/>
</dbReference>
<dbReference type="SUPFAM" id="SSF53213">
    <property type="entry name" value="LigB-like"/>
    <property type="match status" value="1"/>
</dbReference>
<comment type="similarity">
    <text evidence="1 2">Belongs to the MEMO1 family.</text>
</comment>
<dbReference type="EMBL" id="SSOC01000002">
    <property type="protein sequence ID" value="THF66145.1"/>
    <property type="molecule type" value="Genomic_DNA"/>
</dbReference>
<evidence type="ECO:0000256" key="2">
    <source>
        <dbReference type="HAMAP-Rule" id="MF_00055"/>
    </source>
</evidence>